<dbReference type="PROSITE" id="PS50113">
    <property type="entry name" value="PAC"/>
    <property type="match status" value="2"/>
</dbReference>
<gene>
    <name evidence="5" type="ORF">GCM10008025_13980</name>
</gene>
<dbReference type="InterPro" id="IPR035965">
    <property type="entry name" value="PAS-like_dom_sf"/>
</dbReference>
<sequence>MFELIELLKTEQYSIINILEKLVDFICVKDGEGKWIQVNLLSGHDITLNELYNIEVQGKKDEELEQLYPELSWFFENSRELDERTWAIGEITKFEEQLIDNDGKLYVFEVIKIPFFNEDGTRKELVVLGKDITVNKTNELQMIQNNKELEQLKFAINESAIVAITEKSGMITYVNDMFCEVSKYSKEELIGKTHRVINSGFHPKTFFRDMWKTIQSGQVWRGNIKNKTKDGKYYWVSSTIVPFLDDNGEPYQYISIRHDITEQKRIEEKIRYHSYHDQLTGLRNRWYLNEEINNWLEKHSENHRMAVLFMDINRFKTINDTLGHTVGDMIIKSVAKRFLNYLPDEVELYRFGGDEFIFVMKNCTIDEIEDLTNMINRLLANPFLAKGEKVYLTASIGISLYPKDGNDLDTLVRKADSAMYVAKNNHIKGAQYYSSEKYEEIKKRALLEKELRIAIRENNFHLLYQPQYDLKTNRIVGVEALIRWEHQSLGIISPADFIPLAEEIGVISQLTEWVLAEACRQAVEWQQQGLPPIQIGINISPFLLGEEIITLVEETLHNTGLDAQFVDLEITESFMQDPEYAINILNRLKNIGVKLSIDDFGTGYSSLSYLGRLPMDNLKIDRSFIDGIKADNGMMVKTILDMANHLHVSVIAEGIETKEQLQFLRRFQCQIGQGYYFSRPVSSEEIKALFH</sequence>
<feature type="domain" description="GGDEF" evidence="4">
    <location>
        <begin position="303"/>
        <end position="438"/>
    </location>
</feature>
<keyword evidence="6" id="KW-1185">Reference proteome</keyword>
<name>A0A916RVK8_9BACI</name>
<dbReference type="InterPro" id="IPR000014">
    <property type="entry name" value="PAS"/>
</dbReference>
<dbReference type="InterPro" id="IPR052155">
    <property type="entry name" value="Biofilm_reg_signaling"/>
</dbReference>
<dbReference type="EMBL" id="BMEY01000006">
    <property type="protein sequence ID" value="GGA71296.1"/>
    <property type="molecule type" value="Genomic_DNA"/>
</dbReference>
<evidence type="ECO:0000313" key="6">
    <source>
        <dbReference type="Proteomes" id="UP000613512"/>
    </source>
</evidence>
<evidence type="ECO:0000313" key="5">
    <source>
        <dbReference type="EMBL" id="GGA71296.1"/>
    </source>
</evidence>
<dbReference type="SUPFAM" id="SSF55073">
    <property type="entry name" value="Nucleotide cyclase"/>
    <property type="match status" value="1"/>
</dbReference>
<dbReference type="InterPro" id="IPR043128">
    <property type="entry name" value="Rev_trsase/Diguanyl_cyclase"/>
</dbReference>
<dbReference type="PANTHER" id="PTHR44757:SF2">
    <property type="entry name" value="BIOFILM ARCHITECTURE MAINTENANCE PROTEIN MBAA"/>
    <property type="match status" value="1"/>
</dbReference>
<evidence type="ECO:0000259" key="3">
    <source>
        <dbReference type="PROSITE" id="PS50883"/>
    </source>
</evidence>
<dbReference type="NCBIfam" id="TIGR00254">
    <property type="entry name" value="GGDEF"/>
    <property type="match status" value="1"/>
</dbReference>
<dbReference type="Gene3D" id="3.30.450.20">
    <property type="entry name" value="PAS domain"/>
    <property type="match status" value="2"/>
</dbReference>
<dbReference type="Pfam" id="PF00563">
    <property type="entry name" value="EAL"/>
    <property type="match status" value="1"/>
</dbReference>
<dbReference type="SMART" id="SM00052">
    <property type="entry name" value="EAL"/>
    <property type="match status" value="1"/>
</dbReference>
<dbReference type="InterPro" id="IPR000160">
    <property type="entry name" value="GGDEF_dom"/>
</dbReference>
<evidence type="ECO:0000259" key="2">
    <source>
        <dbReference type="PROSITE" id="PS50113"/>
    </source>
</evidence>
<dbReference type="SUPFAM" id="SSF141868">
    <property type="entry name" value="EAL domain-like"/>
    <property type="match status" value="1"/>
</dbReference>
<dbReference type="PROSITE" id="PS50887">
    <property type="entry name" value="GGDEF"/>
    <property type="match status" value="1"/>
</dbReference>
<dbReference type="CDD" id="cd01949">
    <property type="entry name" value="GGDEF"/>
    <property type="match status" value="1"/>
</dbReference>
<protein>
    <submittedName>
        <fullName evidence="5">GGDEF domain-containing protein</fullName>
    </submittedName>
</protein>
<dbReference type="Pfam" id="PF00990">
    <property type="entry name" value="GGDEF"/>
    <property type="match status" value="1"/>
</dbReference>
<dbReference type="SUPFAM" id="SSF55785">
    <property type="entry name" value="PYP-like sensor domain (PAS domain)"/>
    <property type="match status" value="1"/>
</dbReference>
<dbReference type="InterPro" id="IPR035919">
    <property type="entry name" value="EAL_sf"/>
</dbReference>
<accession>A0A916RVK8</accession>
<dbReference type="SMART" id="SM00086">
    <property type="entry name" value="PAC"/>
    <property type="match status" value="2"/>
</dbReference>
<feature type="domain" description="PAS" evidence="1">
    <location>
        <begin position="148"/>
        <end position="204"/>
    </location>
</feature>
<feature type="domain" description="PAC" evidence="2">
    <location>
        <begin position="218"/>
        <end position="272"/>
    </location>
</feature>
<dbReference type="RefSeq" id="WP_188383961.1">
    <property type="nucleotide sequence ID" value="NZ_BMEY01000006.1"/>
</dbReference>
<organism evidence="5 6">
    <name type="scientific">Ornithinibacillus halotolerans</name>
    <dbReference type="NCBI Taxonomy" id="1274357"/>
    <lineage>
        <taxon>Bacteria</taxon>
        <taxon>Bacillati</taxon>
        <taxon>Bacillota</taxon>
        <taxon>Bacilli</taxon>
        <taxon>Bacillales</taxon>
        <taxon>Bacillaceae</taxon>
        <taxon>Ornithinibacillus</taxon>
    </lineage>
</organism>
<dbReference type="SMART" id="SM00267">
    <property type="entry name" value="GGDEF"/>
    <property type="match status" value="1"/>
</dbReference>
<dbReference type="Gene3D" id="3.20.20.450">
    <property type="entry name" value="EAL domain"/>
    <property type="match status" value="1"/>
</dbReference>
<proteinExistence type="predicted"/>
<dbReference type="CDD" id="cd01948">
    <property type="entry name" value="EAL"/>
    <property type="match status" value="1"/>
</dbReference>
<reference evidence="5" key="2">
    <citation type="submission" date="2020-09" db="EMBL/GenBank/DDBJ databases">
        <authorList>
            <person name="Sun Q."/>
            <person name="Zhou Y."/>
        </authorList>
    </citation>
    <scope>NUCLEOTIDE SEQUENCE</scope>
    <source>
        <strain evidence="5">CGMCC 1.12408</strain>
    </source>
</reference>
<dbReference type="PANTHER" id="PTHR44757">
    <property type="entry name" value="DIGUANYLATE CYCLASE DGCP"/>
    <property type="match status" value="1"/>
</dbReference>
<feature type="domain" description="EAL" evidence="3">
    <location>
        <begin position="444"/>
        <end position="691"/>
    </location>
</feature>
<dbReference type="PROSITE" id="PS50112">
    <property type="entry name" value="PAS"/>
    <property type="match status" value="1"/>
</dbReference>
<comment type="caution">
    <text evidence="5">The sequence shown here is derived from an EMBL/GenBank/DDBJ whole genome shotgun (WGS) entry which is preliminary data.</text>
</comment>
<dbReference type="Proteomes" id="UP000613512">
    <property type="component" value="Unassembled WGS sequence"/>
</dbReference>
<evidence type="ECO:0000259" key="4">
    <source>
        <dbReference type="PROSITE" id="PS50887"/>
    </source>
</evidence>
<dbReference type="NCBIfam" id="TIGR00229">
    <property type="entry name" value="sensory_box"/>
    <property type="match status" value="1"/>
</dbReference>
<dbReference type="InterPro" id="IPR000700">
    <property type="entry name" value="PAS-assoc_C"/>
</dbReference>
<dbReference type="AlphaFoldDB" id="A0A916RVK8"/>
<feature type="domain" description="PAC" evidence="2">
    <location>
        <begin position="92"/>
        <end position="144"/>
    </location>
</feature>
<evidence type="ECO:0000259" key="1">
    <source>
        <dbReference type="PROSITE" id="PS50112"/>
    </source>
</evidence>
<dbReference type="CDD" id="cd00130">
    <property type="entry name" value="PAS"/>
    <property type="match status" value="1"/>
</dbReference>
<dbReference type="Pfam" id="PF13426">
    <property type="entry name" value="PAS_9"/>
    <property type="match status" value="1"/>
</dbReference>
<dbReference type="InterPro" id="IPR001610">
    <property type="entry name" value="PAC"/>
</dbReference>
<dbReference type="InterPro" id="IPR029787">
    <property type="entry name" value="Nucleotide_cyclase"/>
</dbReference>
<dbReference type="PROSITE" id="PS50883">
    <property type="entry name" value="EAL"/>
    <property type="match status" value="1"/>
</dbReference>
<dbReference type="InterPro" id="IPR013656">
    <property type="entry name" value="PAS_4"/>
</dbReference>
<reference evidence="5" key="1">
    <citation type="journal article" date="2014" name="Int. J. Syst. Evol. Microbiol.">
        <title>Complete genome sequence of Corynebacterium casei LMG S-19264T (=DSM 44701T), isolated from a smear-ripened cheese.</title>
        <authorList>
            <consortium name="US DOE Joint Genome Institute (JGI-PGF)"/>
            <person name="Walter F."/>
            <person name="Albersmeier A."/>
            <person name="Kalinowski J."/>
            <person name="Ruckert C."/>
        </authorList>
    </citation>
    <scope>NUCLEOTIDE SEQUENCE</scope>
    <source>
        <strain evidence="5">CGMCC 1.12408</strain>
    </source>
</reference>
<dbReference type="InterPro" id="IPR001633">
    <property type="entry name" value="EAL_dom"/>
</dbReference>
<dbReference type="Pfam" id="PF08448">
    <property type="entry name" value="PAS_4"/>
    <property type="match status" value="1"/>
</dbReference>
<dbReference type="Gene3D" id="3.30.70.270">
    <property type="match status" value="1"/>
</dbReference>